<dbReference type="CDD" id="cd06558">
    <property type="entry name" value="crotonase-like"/>
    <property type="match status" value="1"/>
</dbReference>
<dbReference type="Gene3D" id="1.10.12.10">
    <property type="entry name" value="Lyase 2-enoyl-coa Hydratase, Chain A, domain 2"/>
    <property type="match status" value="1"/>
</dbReference>
<gene>
    <name evidence="2" type="ORF">M622_16985</name>
</gene>
<comment type="similarity">
    <text evidence="1">Belongs to the enoyl-CoA hydratase/isomerase family.</text>
</comment>
<evidence type="ECO:0000313" key="3">
    <source>
        <dbReference type="Proteomes" id="UP000015455"/>
    </source>
</evidence>
<dbReference type="InterPro" id="IPR029045">
    <property type="entry name" value="ClpP/crotonase-like_dom_sf"/>
</dbReference>
<dbReference type="AlphaFoldDB" id="T0AQJ3"/>
<dbReference type="PANTHER" id="PTHR43459">
    <property type="entry name" value="ENOYL-COA HYDRATASE"/>
    <property type="match status" value="1"/>
</dbReference>
<organism evidence="2 3">
    <name type="scientific">Thauera terpenica 58Eu</name>
    <dbReference type="NCBI Taxonomy" id="1348657"/>
    <lineage>
        <taxon>Bacteria</taxon>
        <taxon>Pseudomonadati</taxon>
        <taxon>Pseudomonadota</taxon>
        <taxon>Betaproteobacteria</taxon>
        <taxon>Rhodocyclales</taxon>
        <taxon>Zoogloeaceae</taxon>
        <taxon>Thauera</taxon>
    </lineage>
</organism>
<dbReference type="InterPro" id="IPR001753">
    <property type="entry name" value="Enoyl-CoA_hydra/iso"/>
</dbReference>
<evidence type="ECO:0000256" key="1">
    <source>
        <dbReference type="ARBA" id="ARBA00005254"/>
    </source>
</evidence>
<dbReference type="OrthoDB" id="9777711at2"/>
<dbReference type="SUPFAM" id="SSF52096">
    <property type="entry name" value="ClpP/crotonase"/>
    <property type="match status" value="1"/>
</dbReference>
<accession>T0AQJ3</accession>
<dbReference type="PANTHER" id="PTHR43459:SF1">
    <property type="entry name" value="EG:BACN32G11.4 PROTEIN"/>
    <property type="match status" value="1"/>
</dbReference>
<proteinExistence type="inferred from homology"/>
<dbReference type="Proteomes" id="UP000015455">
    <property type="component" value="Unassembled WGS sequence"/>
</dbReference>
<protein>
    <recommendedName>
        <fullName evidence="4">Enoyl-CoA hydratase</fullName>
    </recommendedName>
</protein>
<dbReference type="Pfam" id="PF00378">
    <property type="entry name" value="ECH_1"/>
    <property type="match status" value="1"/>
</dbReference>
<sequence length="262" mass="27679">MKYESIDLAVSDGVARLTLDQAEIGNPFNELFCNDWLAVSGELAARRDVRAILLTANGKFFSVGGDIRMFVDQLDELPARIRQWTAALHTGLARFARLDAPMIAAVHGVAMGGAAALIGSCDVVYVGRSASIGAAYPGIGFSCDAGASRSLASRMGHARARRFLICAETLNAEQALDCGLADYVVDDAELAVAAEAMAQQLAAGPTRAFGEVRRLFNKVWSQSLEAQLEDEAQALAAVAGSADAREGIRAFAAKRRPGFVGS</sequence>
<dbReference type="STRING" id="1348657.M622_16985"/>
<dbReference type="Gene3D" id="3.90.226.10">
    <property type="entry name" value="2-enoyl-CoA Hydratase, Chain A, domain 1"/>
    <property type="match status" value="1"/>
</dbReference>
<dbReference type="GO" id="GO:0003824">
    <property type="term" value="F:catalytic activity"/>
    <property type="evidence" value="ECO:0007669"/>
    <property type="project" value="UniProtKB-ARBA"/>
</dbReference>
<dbReference type="InterPro" id="IPR014748">
    <property type="entry name" value="Enoyl-CoA_hydra_C"/>
</dbReference>
<dbReference type="eggNOG" id="COG1024">
    <property type="taxonomic scope" value="Bacteria"/>
</dbReference>
<dbReference type="RefSeq" id="WP_021249892.1">
    <property type="nucleotide sequence ID" value="NZ_ATJV01000063.1"/>
</dbReference>
<keyword evidence="3" id="KW-1185">Reference proteome</keyword>
<dbReference type="PATRIC" id="fig|1348657.5.peg.2482"/>
<reference evidence="2 3" key="1">
    <citation type="submission" date="2013-06" db="EMBL/GenBank/DDBJ databases">
        <title>Draft genome sequence of Thauera terpenica.</title>
        <authorList>
            <person name="Liu B."/>
            <person name="Frostegard A.H."/>
            <person name="Shapleigh J.P."/>
        </authorList>
    </citation>
    <scope>NUCLEOTIDE SEQUENCE [LARGE SCALE GENOMIC DNA]</scope>
    <source>
        <strain evidence="2 3">58Eu</strain>
    </source>
</reference>
<evidence type="ECO:0008006" key="4">
    <source>
        <dbReference type="Google" id="ProtNLM"/>
    </source>
</evidence>
<dbReference type="EMBL" id="ATJV01000063">
    <property type="protein sequence ID" value="EPZ15059.1"/>
    <property type="molecule type" value="Genomic_DNA"/>
</dbReference>
<name>T0AQJ3_9RHOO</name>
<evidence type="ECO:0000313" key="2">
    <source>
        <dbReference type="EMBL" id="EPZ15059.1"/>
    </source>
</evidence>
<comment type="caution">
    <text evidence="2">The sequence shown here is derived from an EMBL/GenBank/DDBJ whole genome shotgun (WGS) entry which is preliminary data.</text>
</comment>